<dbReference type="CDD" id="cd03454">
    <property type="entry name" value="YdeM"/>
    <property type="match status" value="1"/>
</dbReference>
<gene>
    <name evidence="3" type="ORF">PS467_16020</name>
</gene>
<dbReference type="Pfam" id="PF01575">
    <property type="entry name" value="MaoC_dehydratas"/>
    <property type="match status" value="1"/>
</dbReference>
<feature type="domain" description="MaoC-like" evidence="2">
    <location>
        <begin position="20"/>
        <end position="121"/>
    </location>
</feature>
<dbReference type="SUPFAM" id="SSF54637">
    <property type="entry name" value="Thioesterase/thiol ester dehydrase-isomerase"/>
    <property type="match status" value="1"/>
</dbReference>
<organism evidence="3 4">
    <name type="scientific">Streptomyces luomodiensis</name>
    <dbReference type="NCBI Taxonomy" id="3026192"/>
    <lineage>
        <taxon>Bacteria</taxon>
        <taxon>Bacillati</taxon>
        <taxon>Actinomycetota</taxon>
        <taxon>Actinomycetes</taxon>
        <taxon>Kitasatosporales</taxon>
        <taxon>Streptomycetaceae</taxon>
        <taxon>Streptomyces</taxon>
    </lineage>
</organism>
<dbReference type="Gene3D" id="3.10.129.10">
    <property type="entry name" value="Hotdog Thioesterase"/>
    <property type="match status" value="1"/>
</dbReference>
<evidence type="ECO:0000313" key="4">
    <source>
        <dbReference type="Proteomes" id="UP001305606"/>
    </source>
</evidence>
<evidence type="ECO:0000313" key="3">
    <source>
        <dbReference type="EMBL" id="WNE96729.1"/>
    </source>
</evidence>
<reference evidence="3 4" key="1">
    <citation type="submission" date="2023-02" db="EMBL/GenBank/DDBJ databases">
        <title>Streptomyces sp. SCA4-21 with antifungal activity against Fusarium oxysporum f. sp. cubense, Streptomyces sp. SCA2-17 with antifungal activity against Fusarium oxysporum f. sp. cubense.</title>
        <authorList>
            <person name="Qi D."/>
        </authorList>
    </citation>
    <scope>NUCLEOTIDE SEQUENCE [LARGE SCALE GENOMIC DNA]</scope>
    <source>
        <strain evidence="3 4">SCA4-21</strain>
    </source>
</reference>
<dbReference type="PANTHER" id="PTHR43664:SF1">
    <property type="entry name" value="BETA-METHYLMALYL-COA DEHYDRATASE"/>
    <property type="match status" value="1"/>
</dbReference>
<dbReference type="InterPro" id="IPR029069">
    <property type="entry name" value="HotDog_dom_sf"/>
</dbReference>
<dbReference type="RefSeq" id="WP_311035856.1">
    <property type="nucleotide sequence ID" value="NZ_CP117522.1"/>
</dbReference>
<keyword evidence="4" id="KW-1185">Reference proteome</keyword>
<dbReference type="PANTHER" id="PTHR43664">
    <property type="entry name" value="MONOAMINE OXIDASE-RELATED"/>
    <property type="match status" value="1"/>
</dbReference>
<proteinExistence type="inferred from homology"/>
<accession>A0ABY9V3W8</accession>
<comment type="similarity">
    <text evidence="1">Belongs to the enoyl-CoA hydratase/isomerase family.</text>
</comment>
<sequence>MNSDAPTVRCDRYLEDYRPGESHDCGSVTVTEEEIVEFATRFDPQFFHVDPEAAADGPFGGLIASGWHTTALMMRLYADHYLSPVASLGGPGVDELRWTAPVRPGDTLRLRVTVLEARPSRSKPDRGILRSRVEMTNQRQETVLRLTVLNMLRVRPADSG</sequence>
<evidence type="ECO:0000256" key="1">
    <source>
        <dbReference type="ARBA" id="ARBA00005254"/>
    </source>
</evidence>
<dbReference type="InterPro" id="IPR002539">
    <property type="entry name" value="MaoC-like_dom"/>
</dbReference>
<protein>
    <submittedName>
        <fullName evidence="3">MaoC family dehydratase</fullName>
    </submittedName>
</protein>
<evidence type="ECO:0000259" key="2">
    <source>
        <dbReference type="Pfam" id="PF01575"/>
    </source>
</evidence>
<dbReference type="EMBL" id="CP117522">
    <property type="protein sequence ID" value="WNE96729.1"/>
    <property type="molecule type" value="Genomic_DNA"/>
</dbReference>
<dbReference type="InterPro" id="IPR052342">
    <property type="entry name" value="MCH/BMMD"/>
</dbReference>
<dbReference type="Proteomes" id="UP001305606">
    <property type="component" value="Chromosome"/>
</dbReference>
<name>A0ABY9V3W8_9ACTN</name>